<reference evidence="3 4" key="1">
    <citation type="journal article" date="2019" name="Biochem. Eng. J.">
        <title>Metabolic engineering of the marine bacteria Neptunomonas concharum for the production of acetoin and meso-2,3-butanediol from acetate.</title>
        <authorList>
            <person name="Li W."/>
            <person name="Pu N."/>
            <person name="Liu C.-X."/>
            <person name="Yuan Q.-P."/>
            <person name="Li Z.-J."/>
        </authorList>
    </citation>
    <scope>NUCLEOTIDE SEQUENCE [LARGE SCALE GENOMIC DNA]</scope>
    <source>
        <strain evidence="3 4">JCM17730</strain>
    </source>
</reference>
<dbReference type="Gene3D" id="2.40.50.140">
    <property type="entry name" value="Nucleic acid-binding proteins"/>
    <property type="match status" value="1"/>
</dbReference>
<evidence type="ECO:0000256" key="1">
    <source>
        <dbReference type="PIRNR" id="PIRNR012524"/>
    </source>
</evidence>
<dbReference type="GO" id="GO:0003676">
    <property type="term" value="F:nucleic acid binding"/>
    <property type="evidence" value="ECO:0007669"/>
    <property type="project" value="InterPro"/>
</dbReference>
<dbReference type="SMART" id="SM00316">
    <property type="entry name" value="S1"/>
    <property type="match status" value="2"/>
</dbReference>
<dbReference type="InterPro" id="IPR003029">
    <property type="entry name" value="S1_domain"/>
</dbReference>
<dbReference type="RefSeq" id="WP_138987436.1">
    <property type="nucleotide sequence ID" value="NZ_CP043869.1"/>
</dbReference>
<accession>A0A5P1RC18</accession>
<dbReference type="PANTHER" id="PTHR37296">
    <property type="entry name" value="CONSERVED VIRULENCE FACTOR B"/>
    <property type="match status" value="1"/>
</dbReference>
<dbReference type="InterPro" id="IPR012340">
    <property type="entry name" value="NA-bd_OB-fold"/>
</dbReference>
<sequence length="279" mass="31064">MVQIGRMNTLTVMREADFGLYLEGGELGGILLPKKEVPEGVSVGDNLDVFIYLDTDDFVVATTRKPVVQVGEVAYLKVSEVNRIGAFLDWGMPKELLLPFAEQRGPLEVGQKVVVRVYLDNSDRLAASTKLDKFLDKEPQGLRVGQAVNLFVCRRNDLGYSVVVDNAFWALLHEQDLFRTVRVGQTLPGYIKRILPEGKVDVMLDKPGYGKVDELSQRILDDLEERGGVSPLGDKSQPEDIYQAFGISKKAYKMAIGTLKKQGHIEILPEGIRKKTLSN</sequence>
<dbReference type="Pfam" id="PF17783">
    <property type="entry name" value="WHD_CvfB"/>
    <property type="match status" value="1"/>
</dbReference>
<name>A0A5P1RC18_9GAMM</name>
<organism evidence="3 4">
    <name type="scientific">Neptunomonas concharum</name>
    <dbReference type="NCBI Taxonomy" id="1031538"/>
    <lineage>
        <taxon>Bacteria</taxon>
        <taxon>Pseudomonadati</taxon>
        <taxon>Pseudomonadota</taxon>
        <taxon>Gammaproteobacteria</taxon>
        <taxon>Oceanospirillales</taxon>
        <taxon>Oceanospirillaceae</taxon>
        <taxon>Neptunomonas</taxon>
    </lineage>
</organism>
<dbReference type="InterPro" id="IPR040764">
    <property type="entry name" value="CvfB_WH"/>
</dbReference>
<evidence type="ECO:0000259" key="2">
    <source>
        <dbReference type="SMART" id="SM00316"/>
    </source>
</evidence>
<keyword evidence="4" id="KW-1185">Reference proteome</keyword>
<evidence type="ECO:0000313" key="4">
    <source>
        <dbReference type="Proteomes" id="UP000324760"/>
    </source>
</evidence>
<dbReference type="AlphaFoldDB" id="A0A5P1RC18"/>
<gene>
    <name evidence="3" type="ORF">F0U83_08890</name>
</gene>
<comment type="similarity">
    <text evidence="1">Belongs to the CvfB family.</text>
</comment>
<dbReference type="Proteomes" id="UP000324760">
    <property type="component" value="Chromosome"/>
</dbReference>
<dbReference type="OrthoDB" id="9801597at2"/>
<dbReference type="EMBL" id="CP043869">
    <property type="protein sequence ID" value="QEQ96826.1"/>
    <property type="molecule type" value="Genomic_DNA"/>
</dbReference>
<feature type="domain" description="S1 motif" evidence="2">
    <location>
        <begin position="143"/>
        <end position="205"/>
    </location>
</feature>
<protein>
    <recommendedName>
        <fullName evidence="2">S1 motif domain-containing protein</fullName>
    </recommendedName>
</protein>
<dbReference type="InterPro" id="IPR014464">
    <property type="entry name" value="CvfB_fam"/>
</dbReference>
<dbReference type="Pfam" id="PF13509">
    <property type="entry name" value="S1_2"/>
    <property type="match status" value="2"/>
</dbReference>
<evidence type="ECO:0000313" key="3">
    <source>
        <dbReference type="EMBL" id="QEQ96826.1"/>
    </source>
</evidence>
<dbReference type="PIRSF" id="PIRSF012524">
    <property type="entry name" value="YitL_S1"/>
    <property type="match status" value="1"/>
</dbReference>
<dbReference type="PANTHER" id="PTHR37296:SF1">
    <property type="entry name" value="CONSERVED VIRULENCE FACTOR B"/>
    <property type="match status" value="1"/>
</dbReference>
<dbReference type="KEGG" id="ncu:F0U83_08890"/>
<dbReference type="InterPro" id="IPR039566">
    <property type="entry name" value="CvfB_S1_st"/>
</dbReference>
<dbReference type="InterPro" id="IPR036388">
    <property type="entry name" value="WH-like_DNA-bd_sf"/>
</dbReference>
<dbReference type="Gene3D" id="1.10.10.10">
    <property type="entry name" value="Winged helix-like DNA-binding domain superfamily/Winged helix DNA-binding domain"/>
    <property type="match status" value="1"/>
</dbReference>
<feature type="domain" description="S1 motif" evidence="2">
    <location>
        <begin position="69"/>
        <end position="130"/>
    </location>
</feature>
<proteinExistence type="inferred from homology"/>